<proteinExistence type="inferred from homology"/>
<dbReference type="InterPro" id="IPR042201">
    <property type="entry name" value="FH2_Formin_sf"/>
</dbReference>
<name>A0AAJ7SXS1_PETMA</name>
<protein>
    <submittedName>
        <fullName evidence="8">Formin-like protein 3 isoform X1</fullName>
    </submittedName>
</protein>
<keyword evidence="2" id="KW-0175">Coiled coil</keyword>
<dbReference type="Proteomes" id="UP001318040">
    <property type="component" value="Chromosome 10"/>
</dbReference>
<gene>
    <name evidence="8" type="primary">LOC116941088</name>
</gene>
<dbReference type="GO" id="GO:0031267">
    <property type="term" value="F:small GTPase binding"/>
    <property type="evidence" value="ECO:0007669"/>
    <property type="project" value="InterPro"/>
</dbReference>
<dbReference type="InterPro" id="IPR016024">
    <property type="entry name" value="ARM-type_fold"/>
</dbReference>
<feature type="coiled-coil region" evidence="2">
    <location>
        <begin position="865"/>
        <end position="919"/>
    </location>
</feature>
<dbReference type="RefSeq" id="XP_032807596.1">
    <property type="nucleotide sequence ID" value="XM_032951705.1"/>
</dbReference>
<feature type="region of interest" description="Disordered" evidence="3">
    <location>
        <begin position="1"/>
        <end position="35"/>
    </location>
</feature>
<dbReference type="InterPro" id="IPR010473">
    <property type="entry name" value="GTPase-bd"/>
</dbReference>
<dbReference type="SMART" id="SM01139">
    <property type="entry name" value="Drf_FH3"/>
    <property type="match status" value="1"/>
</dbReference>
<evidence type="ECO:0000259" key="6">
    <source>
        <dbReference type="PROSITE" id="PS51444"/>
    </source>
</evidence>
<dbReference type="InterPro" id="IPR011989">
    <property type="entry name" value="ARM-like"/>
</dbReference>
<accession>A0AAJ7SXS1</accession>
<feature type="compositionally biased region" description="Low complexity" evidence="3">
    <location>
        <begin position="501"/>
        <end position="517"/>
    </location>
</feature>
<dbReference type="GO" id="GO:0016477">
    <property type="term" value="P:cell migration"/>
    <property type="evidence" value="ECO:0007669"/>
    <property type="project" value="TreeGrafter"/>
</dbReference>
<dbReference type="SMART" id="SM00498">
    <property type="entry name" value="FH2"/>
    <property type="match status" value="1"/>
</dbReference>
<feature type="region of interest" description="Disordered" evidence="3">
    <location>
        <begin position="159"/>
        <end position="187"/>
    </location>
</feature>
<dbReference type="InterPro" id="IPR014768">
    <property type="entry name" value="GBD/FH3_dom"/>
</dbReference>
<feature type="domain" description="DAD" evidence="4">
    <location>
        <begin position="1024"/>
        <end position="1056"/>
    </location>
</feature>
<dbReference type="SUPFAM" id="SSF48371">
    <property type="entry name" value="ARM repeat"/>
    <property type="match status" value="1"/>
</dbReference>
<dbReference type="AlphaFoldDB" id="A0AAJ7SXS1"/>
<feature type="domain" description="FH2" evidence="6">
    <location>
        <begin position="586"/>
        <end position="977"/>
    </location>
</feature>
<dbReference type="SUPFAM" id="SSF101447">
    <property type="entry name" value="Formin homology 2 domain (FH2 domain)"/>
    <property type="match status" value="1"/>
</dbReference>
<keyword evidence="7" id="KW-1185">Reference proteome</keyword>
<feature type="domain" description="GBD/FH3" evidence="5">
    <location>
        <begin position="30"/>
        <end position="457"/>
    </location>
</feature>
<dbReference type="InterPro" id="IPR014767">
    <property type="entry name" value="DAD_dom"/>
</dbReference>
<dbReference type="Gene3D" id="1.25.10.10">
    <property type="entry name" value="Leucine-rich Repeat Variant"/>
    <property type="match status" value="1"/>
</dbReference>
<dbReference type="SMART" id="SM01140">
    <property type="entry name" value="Drf_GBD"/>
    <property type="match status" value="1"/>
</dbReference>
<dbReference type="InterPro" id="IPR043592">
    <property type="entry name" value="FMNL_animal"/>
</dbReference>
<dbReference type="PANTHER" id="PTHR45857:SF2">
    <property type="entry name" value="FORMIN-LIKE PROTEIN 1"/>
    <property type="match status" value="1"/>
</dbReference>
<evidence type="ECO:0000313" key="8">
    <source>
        <dbReference type="RefSeq" id="XP_032807596.1"/>
    </source>
</evidence>
<evidence type="ECO:0000256" key="1">
    <source>
        <dbReference type="ARBA" id="ARBA00023449"/>
    </source>
</evidence>
<evidence type="ECO:0000256" key="2">
    <source>
        <dbReference type="SAM" id="Coils"/>
    </source>
</evidence>
<dbReference type="Gene3D" id="1.20.58.2220">
    <property type="entry name" value="Formin, FH2 domain"/>
    <property type="match status" value="1"/>
</dbReference>
<dbReference type="GO" id="GO:0030866">
    <property type="term" value="P:cortical actin cytoskeleton organization"/>
    <property type="evidence" value="ECO:0007669"/>
    <property type="project" value="TreeGrafter"/>
</dbReference>
<comment type="similarity">
    <text evidence="1">Belongs to the formin homology family.</text>
</comment>
<organism evidence="7 8">
    <name type="scientific">Petromyzon marinus</name>
    <name type="common">Sea lamprey</name>
    <dbReference type="NCBI Taxonomy" id="7757"/>
    <lineage>
        <taxon>Eukaryota</taxon>
        <taxon>Metazoa</taxon>
        <taxon>Chordata</taxon>
        <taxon>Craniata</taxon>
        <taxon>Vertebrata</taxon>
        <taxon>Cyclostomata</taxon>
        <taxon>Hyperoartia</taxon>
        <taxon>Petromyzontiformes</taxon>
        <taxon>Petromyzontidae</taxon>
        <taxon>Petromyzon</taxon>
    </lineage>
</organism>
<dbReference type="PANTHER" id="PTHR45857">
    <property type="entry name" value="FORMIN-LIKE PROTEIN"/>
    <property type="match status" value="1"/>
</dbReference>
<feature type="region of interest" description="Disordered" evidence="3">
    <location>
        <begin position="455"/>
        <end position="583"/>
    </location>
</feature>
<evidence type="ECO:0000259" key="4">
    <source>
        <dbReference type="PROSITE" id="PS51231"/>
    </source>
</evidence>
<evidence type="ECO:0000313" key="7">
    <source>
        <dbReference type="Proteomes" id="UP001318040"/>
    </source>
</evidence>
<dbReference type="Pfam" id="PF06367">
    <property type="entry name" value="Drf_FH3"/>
    <property type="match status" value="1"/>
</dbReference>
<evidence type="ECO:0000256" key="3">
    <source>
        <dbReference type="SAM" id="MobiDB-lite"/>
    </source>
</evidence>
<reference evidence="8" key="1">
    <citation type="submission" date="2025-08" db="UniProtKB">
        <authorList>
            <consortium name="RefSeq"/>
        </authorList>
    </citation>
    <scope>IDENTIFICATION</scope>
    <source>
        <tissue evidence="8">Sperm</tissue>
    </source>
</reference>
<dbReference type="GO" id="GO:0051015">
    <property type="term" value="F:actin filament binding"/>
    <property type="evidence" value="ECO:0007669"/>
    <property type="project" value="TreeGrafter"/>
</dbReference>
<dbReference type="KEGG" id="pmrn:116941088"/>
<sequence>MGSASSAEVTVSGSGSPDTRSLHGTPPRRLPVPSPEDLEARFSAVLSSMNLPPDKAKALHQYEDEKKWELVCDQERFQVKSAPHACLAQLKVHLNAGLARKFKRRVQESTLVLREIEISLRTNHIGWLHEFLNEENRGLDVLVDYLHYAQCSGTYDTDGPDTWDSASSLERPRAGGGSSAEAESGAANAARQLTLRHSSMSRRRTSRARALTPVSQDDVHVCIMCLRAIMNYQYGFNMVMEHASCVNEVALSLNNRNPRTKALVLELLAAVCLVMGGHDKILAAFDNFKEVCAERYRFEKLMEYFRIDDTKVDFMVACMQFINIVVHSVEDMNFRVHLQYEFTHLGLDGYLERLKNTESERLQVQIQAYLDNVFDVGSLLEDADTKTAALERVGELEEQLGIARGRLRDTEDEALVRIVDLEQQLCRANEQLVASKELNREMSCRVVQLEQRLKETEAAPGPPAVRTKGAPDCRPASATQGPRPPASPTPASQDEPGAGVAAPSGRGRTPPAGGAAAPPEPSALGSCARESGPLPAHEQPAGEPPAEPPAGPPPPPPLPPPPPPPPPPPGAPPPPGTATEARAPRVKTAVVPRFRMPAFNWAALQLAQIHGTVFHELDDERVLQELNMSEFEDLFKTRAQGGPTRSPCRAAATRSPSRRLVVMDSHRAKNLAITLRRAGLPDGDVVTCIEKLHVGRLPLDFVESLTRLVPTEVEGRRLRQYEREGRPLGALPPEERFMLRLSAVARLPQRLAALAFMGNFSDSASRLLPQLNAVIAASLSLKSSQKLKKILEIVLAFGNYMNGSRRGAAYGFKLNSLDLLLDTKSTDRSRTLLQYLTRVVREHYPELSAFHAELQYLDKAASVSLDSVLLDVKELEDGMEATRREQEAAGEHAIIRDFLAQNSEMLRRLQRDAHAAQEAYSAVVEYYGEEPKSTPPSAFFPLFARFVCAYKQADAEDQARDKQDQSAGETRGAGRGARGTDDSGTGGGAPGTGTAHGNAVPKRAELELIAELKRRQQAKERIVYEGKDGAIEDIITVLKAVPFAARTAKRSSRLLCDLPLPEDLLAPSLVRARGRSALLLAPDATQRNPAASR</sequence>
<dbReference type="InterPro" id="IPR010472">
    <property type="entry name" value="FH3_dom"/>
</dbReference>
<dbReference type="GO" id="GO:0008360">
    <property type="term" value="P:regulation of cell shape"/>
    <property type="evidence" value="ECO:0007669"/>
    <property type="project" value="TreeGrafter"/>
</dbReference>
<dbReference type="InterPro" id="IPR015425">
    <property type="entry name" value="FH2_Formin"/>
</dbReference>
<dbReference type="Pfam" id="PF06371">
    <property type="entry name" value="Drf_GBD"/>
    <property type="match status" value="2"/>
</dbReference>
<dbReference type="PROSITE" id="PS51232">
    <property type="entry name" value="GBD_FH3"/>
    <property type="match status" value="1"/>
</dbReference>
<evidence type="ECO:0000259" key="5">
    <source>
        <dbReference type="PROSITE" id="PS51232"/>
    </source>
</evidence>
<dbReference type="GO" id="GO:0005829">
    <property type="term" value="C:cytosol"/>
    <property type="evidence" value="ECO:0007669"/>
    <property type="project" value="TreeGrafter"/>
</dbReference>
<dbReference type="Pfam" id="PF02181">
    <property type="entry name" value="FH2"/>
    <property type="match status" value="1"/>
</dbReference>
<dbReference type="PROSITE" id="PS51231">
    <property type="entry name" value="DAD"/>
    <property type="match status" value="1"/>
</dbReference>
<feature type="compositionally biased region" description="Polar residues" evidence="3">
    <location>
        <begin position="1"/>
        <end position="19"/>
    </location>
</feature>
<feature type="region of interest" description="Disordered" evidence="3">
    <location>
        <begin position="957"/>
        <end position="1000"/>
    </location>
</feature>
<feature type="compositionally biased region" description="Pro residues" evidence="3">
    <location>
        <begin position="542"/>
        <end position="576"/>
    </location>
</feature>
<dbReference type="PROSITE" id="PS51444">
    <property type="entry name" value="FH2"/>
    <property type="match status" value="1"/>
</dbReference>